<dbReference type="AlphaFoldDB" id="A0A9W8BLP4"/>
<comment type="caution">
    <text evidence="4">The sequence shown here is derived from an EMBL/GenBank/DDBJ whole genome shotgun (WGS) entry which is preliminary data.</text>
</comment>
<keyword evidence="2" id="KW-0732">Signal</keyword>
<feature type="signal peptide" evidence="2">
    <location>
        <begin position="1"/>
        <end position="20"/>
    </location>
</feature>
<organism evidence="4 5">
    <name type="scientific">Coemansia thaxteri</name>
    <dbReference type="NCBI Taxonomy" id="2663907"/>
    <lineage>
        <taxon>Eukaryota</taxon>
        <taxon>Fungi</taxon>
        <taxon>Fungi incertae sedis</taxon>
        <taxon>Zoopagomycota</taxon>
        <taxon>Kickxellomycotina</taxon>
        <taxon>Kickxellomycetes</taxon>
        <taxon>Kickxellales</taxon>
        <taxon>Kickxellaceae</taxon>
        <taxon>Coemansia</taxon>
    </lineage>
</organism>
<dbReference type="Pfam" id="PF24808">
    <property type="entry name" value="DUF7707"/>
    <property type="match status" value="1"/>
</dbReference>
<proteinExistence type="predicted"/>
<dbReference type="InterPro" id="IPR056124">
    <property type="entry name" value="DUF7707"/>
</dbReference>
<accession>A0A9W8BLP4</accession>
<evidence type="ECO:0000313" key="4">
    <source>
        <dbReference type="EMBL" id="KAJ2006287.1"/>
    </source>
</evidence>
<evidence type="ECO:0000313" key="5">
    <source>
        <dbReference type="Proteomes" id="UP001150907"/>
    </source>
</evidence>
<reference evidence="4" key="1">
    <citation type="submission" date="2022-07" db="EMBL/GenBank/DDBJ databases">
        <title>Phylogenomic reconstructions and comparative analyses of Kickxellomycotina fungi.</title>
        <authorList>
            <person name="Reynolds N.K."/>
            <person name="Stajich J.E."/>
            <person name="Barry K."/>
            <person name="Grigoriev I.V."/>
            <person name="Crous P."/>
            <person name="Smith M.E."/>
        </authorList>
    </citation>
    <scope>NUCLEOTIDE SEQUENCE</scope>
    <source>
        <strain evidence="4">IMI 214461</strain>
    </source>
</reference>
<protein>
    <recommendedName>
        <fullName evidence="3">DUF7707 domain-containing protein</fullName>
    </recommendedName>
</protein>
<feature type="domain" description="DUF7707" evidence="3">
    <location>
        <begin position="28"/>
        <end position="123"/>
    </location>
</feature>
<dbReference type="EMBL" id="JANBQF010000066">
    <property type="protein sequence ID" value="KAJ2006287.1"/>
    <property type="molecule type" value="Genomic_DNA"/>
</dbReference>
<evidence type="ECO:0000256" key="2">
    <source>
        <dbReference type="SAM" id="SignalP"/>
    </source>
</evidence>
<keyword evidence="5" id="KW-1185">Reference proteome</keyword>
<evidence type="ECO:0000259" key="3">
    <source>
        <dbReference type="Pfam" id="PF24808"/>
    </source>
</evidence>
<dbReference type="OrthoDB" id="1708823at2759"/>
<name>A0A9W8BLP4_9FUNG</name>
<feature type="region of interest" description="Disordered" evidence="1">
    <location>
        <begin position="158"/>
        <end position="185"/>
    </location>
</feature>
<sequence>MQLSAHLLLVAAATATVGHAAVWKITILDIGTRENTCSRQVQACQNNCGGPSLAPMAFCNSTTMAWGCGCLNNTPNMAVWNWPVPTADCSGSLNVCNTNCGASNATSACFENCTKTHMCNTEDAPVSYTSSSDVAIAPLYVGPAVSYKGDNLGNLNDGNDRSGLSTSSSAPAQSASNTNTQETPKGAATSITSVAATAFQLTSVTVFAAIAAAMMI</sequence>
<feature type="chain" id="PRO_5040961365" description="DUF7707 domain-containing protein" evidence="2">
    <location>
        <begin position="21"/>
        <end position="216"/>
    </location>
</feature>
<gene>
    <name evidence="4" type="ORF">H4R26_001473</name>
</gene>
<evidence type="ECO:0000256" key="1">
    <source>
        <dbReference type="SAM" id="MobiDB-lite"/>
    </source>
</evidence>
<feature type="compositionally biased region" description="Low complexity" evidence="1">
    <location>
        <begin position="158"/>
        <end position="176"/>
    </location>
</feature>
<dbReference type="Proteomes" id="UP001150907">
    <property type="component" value="Unassembled WGS sequence"/>
</dbReference>